<keyword evidence="3" id="KW-1185">Reference proteome</keyword>
<protein>
    <submittedName>
        <fullName evidence="1">Uncharacterized protein</fullName>
    </submittedName>
</protein>
<sequence length="206" mass="23261">MYLASATSPFPSTVNTIHPQAINYPVAKGFSGYPYHNTLGDYSYYPVDGQYWTGQHVPLYSQYLQYPQQYYNPQPYFPPYGQAWATPYSYPNYQFGNYYTQQSYGYIHPQTGYSNSYGQYPAFHPQYWTGVPTYHQTPYNGQPAYYDPFLYPSHPMMYQGHYYAPYPALPYPGNRGILGGPGSGVTKGVIGGILAGLLVGTAARRG</sequence>
<gene>
    <name evidence="1" type="ORF">DPMN_007210</name>
    <name evidence="2" type="ORF">DPMN_007218</name>
</gene>
<organism evidence="1 3">
    <name type="scientific">Dreissena polymorpha</name>
    <name type="common">Zebra mussel</name>
    <name type="synonym">Mytilus polymorpha</name>
    <dbReference type="NCBI Taxonomy" id="45954"/>
    <lineage>
        <taxon>Eukaryota</taxon>
        <taxon>Metazoa</taxon>
        <taxon>Spiralia</taxon>
        <taxon>Lophotrochozoa</taxon>
        <taxon>Mollusca</taxon>
        <taxon>Bivalvia</taxon>
        <taxon>Autobranchia</taxon>
        <taxon>Heteroconchia</taxon>
        <taxon>Euheterodonta</taxon>
        <taxon>Imparidentia</taxon>
        <taxon>Neoheterodontei</taxon>
        <taxon>Myida</taxon>
        <taxon>Dreissenoidea</taxon>
        <taxon>Dreissenidae</taxon>
        <taxon>Dreissena</taxon>
    </lineage>
</organism>
<dbReference type="Proteomes" id="UP000828390">
    <property type="component" value="Unassembled WGS sequence"/>
</dbReference>
<proteinExistence type="predicted"/>
<evidence type="ECO:0000313" key="2">
    <source>
        <dbReference type="EMBL" id="KAH3883264.1"/>
    </source>
</evidence>
<dbReference type="EMBL" id="JAIWYP010000001">
    <property type="protein sequence ID" value="KAH3883264.1"/>
    <property type="molecule type" value="Genomic_DNA"/>
</dbReference>
<reference evidence="1" key="1">
    <citation type="journal article" date="2019" name="bioRxiv">
        <title>The Genome of the Zebra Mussel, Dreissena polymorpha: A Resource for Invasive Species Research.</title>
        <authorList>
            <person name="McCartney M.A."/>
            <person name="Auch B."/>
            <person name="Kono T."/>
            <person name="Mallez S."/>
            <person name="Zhang Y."/>
            <person name="Obille A."/>
            <person name="Becker A."/>
            <person name="Abrahante J.E."/>
            <person name="Garbe J."/>
            <person name="Badalamenti J.P."/>
            <person name="Herman A."/>
            <person name="Mangelson H."/>
            <person name="Liachko I."/>
            <person name="Sullivan S."/>
            <person name="Sone E.D."/>
            <person name="Koren S."/>
            <person name="Silverstein K.A.T."/>
            <person name="Beckman K.B."/>
            <person name="Gohl D.M."/>
        </authorList>
    </citation>
    <scope>NUCLEOTIDE SEQUENCE</scope>
    <source>
        <strain evidence="1">Duluth1</strain>
        <tissue evidence="1">Whole animal</tissue>
    </source>
</reference>
<dbReference type="AlphaFoldDB" id="A0A9D4MWN2"/>
<accession>A0A9D4MWN2</accession>
<comment type="caution">
    <text evidence="1">The sequence shown here is derived from an EMBL/GenBank/DDBJ whole genome shotgun (WGS) entry which is preliminary data.</text>
</comment>
<name>A0A9D4MWN2_DREPO</name>
<evidence type="ECO:0000313" key="1">
    <source>
        <dbReference type="EMBL" id="KAH3883256.1"/>
    </source>
</evidence>
<dbReference type="EMBL" id="JAIWYP010000001">
    <property type="protein sequence ID" value="KAH3883256.1"/>
    <property type="molecule type" value="Genomic_DNA"/>
</dbReference>
<reference evidence="1" key="2">
    <citation type="submission" date="2020-11" db="EMBL/GenBank/DDBJ databases">
        <authorList>
            <person name="McCartney M.A."/>
            <person name="Auch B."/>
            <person name="Kono T."/>
            <person name="Mallez S."/>
            <person name="Becker A."/>
            <person name="Gohl D.M."/>
            <person name="Silverstein K.A.T."/>
            <person name="Koren S."/>
            <person name="Bechman K.B."/>
            <person name="Herman A."/>
            <person name="Abrahante J.E."/>
            <person name="Garbe J."/>
        </authorList>
    </citation>
    <scope>NUCLEOTIDE SEQUENCE</scope>
    <source>
        <strain evidence="1">Duluth1</strain>
        <tissue evidence="1">Whole animal</tissue>
    </source>
</reference>
<evidence type="ECO:0000313" key="3">
    <source>
        <dbReference type="Proteomes" id="UP000828390"/>
    </source>
</evidence>